<dbReference type="Gene3D" id="1.10.260.40">
    <property type="entry name" value="lambda repressor-like DNA-binding domains"/>
    <property type="match status" value="1"/>
</dbReference>
<dbReference type="SMART" id="SM00354">
    <property type="entry name" value="HTH_LACI"/>
    <property type="match status" value="1"/>
</dbReference>
<keyword evidence="6" id="KW-1185">Reference proteome</keyword>
<dbReference type="GO" id="GO:0003700">
    <property type="term" value="F:DNA-binding transcription factor activity"/>
    <property type="evidence" value="ECO:0007669"/>
    <property type="project" value="TreeGrafter"/>
</dbReference>
<gene>
    <name evidence="5" type="primary">kdgR</name>
    <name evidence="5" type="ORF">MM59RIKEN_10710</name>
</gene>
<evidence type="ECO:0000256" key="3">
    <source>
        <dbReference type="ARBA" id="ARBA00023163"/>
    </source>
</evidence>
<dbReference type="PANTHER" id="PTHR30146:SF154">
    <property type="entry name" value="TRANSCRIPTION REGULATOR, MEMBER OF GALR FAMILY"/>
    <property type="match status" value="1"/>
</dbReference>
<evidence type="ECO:0000256" key="1">
    <source>
        <dbReference type="ARBA" id="ARBA00023015"/>
    </source>
</evidence>
<dbReference type="KEGG" id="pfaa:MM59RIKEN_10710"/>
<accession>A0A810QC51</accession>
<dbReference type="SUPFAM" id="SSF47413">
    <property type="entry name" value="lambda repressor-like DNA-binding domains"/>
    <property type="match status" value="1"/>
</dbReference>
<organism evidence="5 6">
    <name type="scientific">Pusillibacter faecalis</name>
    <dbReference type="NCBI Taxonomy" id="2714358"/>
    <lineage>
        <taxon>Bacteria</taxon>
        <taxon>Bacillati</taxon>
        <taxon>Bacillota</taxon>
        <taxon>Clostridia</taxon>
        <taxon>Eubacteriales</taxon>
        <taxon>Oscillospiraceae</taxon>
        <taxon>Pusillibacter</taxon>
    </lineage>
</organism>
<sequence>MHMNLESKVTINDIAKAVGVSKTTVSRYINGHSDMMSERTRERIRAVIEMTNYQPSDIARNLKRKNTNLIGVLIADMSTPFSSVLVVSISDYLSECGYVPIFANCNDSLQKEQEMIDSLLFRGVAGFLVNTTSCNNNYLIGVASRGIPIVLCDRYINHYNFNIVTFEQDAPFFNLVRHLKEEGYTRPVLFTQCWENNSSRRRRKDAILSAIQQVYGYDATEDVYLVSFQNGLSAAAQLDALLGRLKPGDIPAIIGTNSVTTVQTYKAIKSCGLKMPEQIGLCGPEDWNWQQEMNWAQLIEPTITTIDLPVRDLGRQSAECLVHMLKGETEGAREIMLPCGLNIRESTCRLHSQGDFG</sequence>
<dbReference type="PANTHER" id="PTHR30146">
    <property type="entry name" value="LACI-RELATED TRANSCRIPTIONAL REPRESSOR"/>
    <property type="match status" value="1"/>
</dbReference>
<name>A0A810QC51_9FIRM</name>
<dbReference type="InterPro" id="IPR046335">
    <property type="entry name" value="LacI/GalR-like_sensor"/>
</dbReference>
<dbReference type="CDD" id="cd01392">
    <property type="entry name" value="HTH_LacI"/>
    <property type="match status" value="1"/>
</dbReference>
<feature type="domain" description="HTH lacI-type" evidence="4">
    <location>
        <begin position="9"/>
        <end position="64"/>
    </location>
</feature>
<dbReference type="InterPro" id="IPR010982">
    <property type="entry name" value="Lambda_DNA-bd_dom_sf"/>
</dbReference>
<keyword evidence="1" id="KW-0805">Transcription regulation</keyword>
<dbReference type="PRINTS" id="PR00036">
    <property type="entry name" value="HTHLACI"/>
</dbReference>
<evidence type="ECO:0000313" key="6">
    <source>
        <dbReference type="Proteomes" id="UP000679848"/>
    </source>
</evidence>
<dbReference type="Gene3D" id="3.40.50.2300">
    <property type="match status" value="2"/>
</dbReference>
<dbReference type="GO" id="GO:0000976">
    <property type="term" value="F:transcription cis-regulatory region binding"/>
    <property type="evidence" value="ECO:0007669"/>
    <property type="project" value="TreeGrafter"/>
</dbReference>
<dbReference type="Pfam" id="PF00356">
    <property type="entry name" value="LacI"/>
    <property type="match status" value="1"/>
</dbReference>
<evidence type="ECO:0000256" key="2">
    <source>
        <dbReference type="ARBA" id="ARBA00023125"/>
    </source>
</evidence>
<dbReference type="SUPFAM" id="SSF53822">
    <property type="entry name" value="Periplasmic binding protein-like I"/>
    <property type="match status" value="1"/>
</dbReference>
<dbReference type="Pfam" id="PF13377">
    <property type="entry name" value="Peripla_BP_3"/>
    <property type="match status" value="1"/>
</dbReference>
<evidence type="ECO:0000313" key="5">
    <source>
        <dbReference type="EMBL" id="BCK83752.1"/>
    </source>
</evidence>
<dbReference type="InterPro" id="IPR028082">
    <property type="entry name" value="Peripla_BP_I"/>
</dbReference>
<keyword evidence="3" id="KW-0804">Transcription</keyword>
<dbReference type="PROSITE" id="PS00356">
    <property type="entry name" value="HTH_LACI_1"/>
    <property type="match status" value="1"/>
</dbReference>
<dbReference type="AlphaFoldDB" id="A0A810QC51"/>
<evidence type="ECO:0000259" key="4">
    <source>
        <dbReference type="PROSITE" id="PS50932"/>
    </source>
</evidence>
<protein>
    <submittedName>
        <fullName evidence="5">KDG operon repressor</fullName>
    </submittedName>
</protein>
<dbReference type="EMBL" id="AP023420">
    <property type="protein sequence ID" value="BCK83752.1"/>
    <property type="molecule type" value="Genomic_DNA"/>
</dbReference>
<reference evidence="5" key="1">
    <citation type="submission" date="2020-09" db="EMBL/GenBank/DDBJ databases">
        <title>New species isolated from human feces.</title>
        <authorList>
            <person name="Kitahara M."/>
            <person name="Shigeno Y."/>
            <person name="Shime M."/>
            <person name="Matsumoto Y."/>
            <person name="Nakamura S."/>
            <person name="Motooka D."/>
            <person name="Fukuoka S."/>
            <person name="Nishikawa H."/>
            <person name="Benno Y."/>
        </authorList>
    </citation>
    <scope>NUCLEOTIDE SEQUENCE</scope>
    <source>
        <strain evidence="5">MM59</strain>
    </source>
</reference>
<dbReference type="PROSITE" id="PS50932">
    <property type="entry name" value="HTH_LACI_2"/>
    <property type="match status" value="1"/>
</dbReference>
<keyword evidence="2" id="KW-0238">DNA-binding</keyword>
<proteinExistence type="predicted"/>
<dbReference type="Proteomes" id="UP000679848">
    <property type="component" value="Chromosome"/>
</dbReference>
<dbReference type="InterPro" id="IPR000843">
    <property type="entry name" value="HTH_LacI"/>
</dbReference>